<evidence type="ECO:0000259" key="1">
    <source>
        <dbReference type="Pfam" id="PF22725"/>
    </source>
</evidence>
<evidence type="ECO:0000313" key="2">
    <source>
        <dbReference type="EMBL" id="MEY6432359.1"/>
    </source>
</evidence>
<dbReference type="Gene3D" id="3.30.360.10">
    <property type="entry name" value="Dihydrodipicolinate Reductase, domain 2"/>
    <property type="match status" value="1"/>
</dbReference>
<name>A0ABV4BCW9_9GAMM</name>
<sequence>MVGFNRRFAPHVQKIKSLLAGVSGPKAFVMTVNAGAIPADHWTQDPMVGGGRIIGEACHFIDLLRFLAGAPIEHHARLAMDSATGDTLSLQLGFAEGSIGTVHYFANGSKAFPKERLEVFAGGRVLQLDNFRRLTGYGWPGFKTMRLWRQDKGQKACAAAFVQALRDGGPAPIPLDEILEVSRVTIGVAVSAGA</sequence>
<dbReference type="InterPro" id="IPR055170">
    <property type="entry name" value="GFO_IDH_MocA-like_dom"/>
</dbReference>
<feature type="domain" description="GFO/IDH/MocA-like oxidoreductase" evidence="1">
    <location>
        <begin position="34"/>
        <end position="119"/>
    </location>
</feature>
<protein>
    <submittedName>
        <fullName evidence="2">Gfo/Idh/MocA family oxidoreductase</fullName>
    </submittedName>
</protein>
<dbReference type="RefSeq" id="WP_369666741.1">
    <property type="nucleotide sequence ID" value="NZ_JBDKXB010000007.1"/>
</dbReference>
<keyword evidence="3" id="KW-1185">Reference proteome</keyword>
<dbReference type="EMBL" id="JBDKXB010000007">
    <property type="protein sequence ID" value="MEY6432359.1"/>
    <property type="molecule type" value="Genomic_DNA"/>
</dbReference>
<dbReference type="InterPro" id="IPR051450">
    <property type="entry name" value="Gfo/Idh/MocA_Oxidoreductases"/>
</dbReference>
<comment type="caution">
    <text evidence="2">The sequence shown here is derived from an EMBL/GenBank/DDBJ whole genome shotgun (WGS) entry which is preliminary data.</text>
</comment>
<reference evidence="2 3" key="1">
    <citation type="submission" date="2024-05" db="EMBL/GenBank/DDBJ databases">
        <title>Genome Sequence and Characterization of the New Strain Purple Sulfur Bacterium of Genus Thioalkalicoccus.</title>
        <authorList>
            <person name="Bryantseva I.A."/>
            <person name="Kyndt J.A."/>
            <person name="Imhoff J.F."/>
        </authorList>
    </citation>
    <scope>NUCLEOTIDE SEQUENCE [LARGE SCALE GENOMIC DNA]</scope>
    <source>
        <strain evidence="2 3">Um2</strain>
    </source>
</reference>
<dbReference type="PANTHER" id="PTHR43377">
    <property type="entry name" value="BILIVERDIN REDUCTASE A"/>
    <property type="match status" value="1"/>
</dbReference>
<accession>A0ABV4BCW9</accession>
<organism evidence="2 3">
    <name type="scientific">Thioalkalicoccus limnaeus</name>
    <dbReference type="NCBI Taxonomy" id="120681"/>
    <lineage>
        <taxon>Bacteria</taxon>
        <taxon>Pseudomonadati</taxon>
        <taxon>Pseudomonadota</taxon>
        <taxon>Gammaproteobacteria</taxon>
        <taxon>Chromatiales</taxon>
        <taxon>Chromatiaceae</taxon>
        <taxon>Thioalkalicoccus</taxon>
    </lineage>
</organism>
<dbReference type="SUPFAM" id="SSF55347">
    <property type="entry name" value="Glyceraldehyde-3-phosphate dehydrogenase-like, C-terminal domain"/>
    <property type="match status" value="1"/>
</dbReference>
<gene>
    <name evidence="2" type="ORF">ABC977_08065</name>
</gene>
<dbReference type="PANTHER" id="PTHR43377:SF1">
    <property type="entry name" value="BILIVERDIN REDUCTASE A"/>
    <property type="match status" value="1"/>
</dbReference>
<dbReference type="Proteomes" id="UP001564408">
    <property type="component" value="Unassembled WGS sequence"/>
</dbReference>
<evidence type="ECO:0000313" key="3">
    <source>
        <dbReference type="Proteomes" id="UP001564408"/>
    </source>
</evidence>
<dbReference type="Pfam" id="PF22725">
    <property type="entry name" value="GFO_IDH_MocA_C3"/>
    <property type="match status" value="1"/>
</dbReference>
<proteinExistence type="predicted"/>